<dbReference type="InterPro" id="IPR001360">
    <property type="entry name" value="Glyco_hydro_1"/>
</dbReference>
<evidence type="ECO:0000256" key="1">
    <source>
        <dbReference type="ARBA" id="ARBA00003014"/>
    </source>
</evidence>
<organism evidence="10 11">
    <name type="scientific">Brassica carinata</name>
    <name type="common">Ethiopian mustard</name>
    <name type="synonym">Abyssinian cabbage</name>
    <dbReference type="NCBI Taxonomy" id="52824"/>
    <lineage>
        <taxon>Eukaryota</taxon>
        <taxon>Viridiplantae</taxon>
        <taxon>Streptophyta</taxon>
        <taxon>Embryophyta</taxon>
        <taxon>Tracheophyta</taxon>
        <taxon>Spermatophyta</taxon>
        <taxon>Magnoliopsida</taxon>
        <taxon>eudicotyledons</taxon>
        <taxon>Gunneridae</taxon>
        <taxon>Pentapetalae</taxon>
        <taxon>rosids</taxon>
        <taxon>malvids</taxon>
        <taxon>Brassicales</taxon>
        <taxon>Brassicaceae</taxon>
        <taxon>Brassiceae</taxon>
        <taxon>Brassica</taxon>
    </lineage>
</organism>
<dbReference type="Gene3D" id="3.20.20.80">
    <property type="entry name" value="Glycosidases"/>
    <property type="match status" value="1"/>
</dbReference>
<dbReference type="PANTHER" id="PTHR10353">
    <property type="entry name" value="GLYCOSYL HYDROLASE"/>
    <property type="match status" value="1"/>
</dbReference>
<evidence type="ECO:0000256" key="2">
    <source>
        <dbReference type="ARBA" id="ARBA00004116"/>
    </source>
</evidence>
<dbReference type="EMBL" id="JAAMPC010000003">
    <property type="protein sequence ID" value="KAG2322237.1"/>
    <property type="molecule type" value="Genomic_DNA"/>
</dbReference>
<dbReference type="GO" id="GO:0019137">
    <property type="term" value="F:thioglucosidase activity"/>
    <property type="evidence" value="ECO:0007669"/>
    <property type="project" value="UniProtKB-EC"/>
</dbReference>
<dbReference type="SUPFAM" id="SSF51445">
    <property type="entry name" value="(Trans)glycosidases"/>
    <property type="match status" value="1"/>
</dbReference>
<evidence type="ECO:0000256" key="9">
    <source>
        <dbReference type="RuleBase" id="RU003690"/>
    </source>
</evidence>
<evidence type="ECO:0000313" key="11">
    <source>
        <dbReference type="Proteomes" id="UP000886595"/>
    </source>
</evidence>
<evidence type="ECO:0000256" key="7">
    <source>
        <dbReference type="ARBA" id="ARBA00032797"/>
    </source>
</evidence>
<dbReference type="EC" id="3.2.1.147" evidence="4"/>
<proteinExistence type="inferred from homology"/>
<accession>A0A8X8B5I1</accession>
<dbReference type="Proteomes" id="UP000886595">
    <property type="component" value="Unassembled WGS sequence"/>
</dbReference>
<name>A0A8X8B5I1_BRACI</name>
<evidence type="ECO:0000256" key="3">
    <source>
        <dbReference type="ARBA" id="ARBA00010838"/>
    </source>
</evidence>
<dbReference type="Pfam" id="PF00232">
    <property type="entry name" value="Glyco_hydro_1"/>
    <property type="match status" value="1"/>
</dbReference>
<comment type="subcellular location">
    <subcellularLocation>
        <location evidence="2">Vacuole</location>
    </subcellularLocation>
</comment>
<dbReference type="InterPro" id="IPR017853">
    <property type="entry name" value="GH"/>
</dbReference>
<evidence type="ECO:0000256" key="4">
    <source>
        <dbReference type="ARBA" id="ARBA00012250"/>
    </source>
</evidence>
<evidence type="ECO:0000313" key="10">
    <source>
        <dbReference type="EMBL" id="KAG2322237.1"/>
    </source>
</evidence>
<reference evidence="10 11" key="1">
    <citation type="submission" date="2020-02" db="EMBL/GenBank/DDBJ databases">
        <authorList>
            <person name="Ma Q."/>
            <person name="Huang Y."/>
            <person name="Song X."/>
            <person name="Pei D."/>
        </authorList>
    </citation>
    <scope>NUCLEOTIDE SEQUENCE [LARGE SCALE GENOMIC DNA]</scope>
    <source>
        <strain evidence="10">Sxm20200214</strain>
        <tissue evidence="10">Leaf</tissue>
    </source>
</reference>
<comment type="function">
    <text evidence="1">Degradation of glucosinolates (glucose residue linked by a thioglucoside bound to an amino acid derivative) to glucose, sulfate and any of the products: thiocyanates, isothiocyanates, nitriles, epithionitriles or oxazolidine-2-thiones.</text>
</comment>
<dbReference type="GO" id="GO:0005773">
    <property type="term" value="C:vacuole"/>
    <property type="evidence" value="ECO:0007669"/>
    <property type="project" value="UniProtKB-SubCell"/>
</dbReference>
<gene>
    <name evidence="10" type="ORF">Bca52824_015450</name>
</gene>
<keyword evidence="5" id="KW-0926">Vacuole</keyword>
<protein>
    <recommendedName>
        <fullName evidence="4">thioglucosidase</fullName>
        <ecNumber evidence="4">3.2.1.147</ecNumber>
    </recommendedName>
    <alternativeName>
        <fullName evidence="6">Sinigrinase</fullName>
    </alternativeName>
    <alternativeName>
        <fullName evidence="7">Thioglucosidase</fullName>
    </alternativeName>
</protein>
<dbReference type="GO" id="GO:0005975">
    <property type="term" value="P:carbohydrate metabolic process"/>
    <property type="evidence" value="ECO:0007669"/>
    <property type="project" value="InterPro"/>
</dbReference>
<evidence type="ECO:0000256" key="6">
    <source>
        <dbReference type="ARBA" id="ARBA00032643"/>
    </source>
</evidence>
<evidence type="ECO:0000256" key="5">
    <source>
        <dbReference type="ARBA" id="ARBA00022554"/>
    </source>
</evidence>
<sequence length="422" mass="48425">METTVLCYEDKDFNKYCPKECKSSSPCIEGGRGRGLNVWDGFTHRYPEKGGPDLGNGDTTCESYTMWQKDIDILDEMNATGYRLSFAWSRILPQGKVSRGVNKGGLRYYHNLIDGLIAKNITPFVTVYHWDIPQTLQDEYQGFLNRQVIDDFRDYADLCFKEFGGKVKNWLTLNQLYSVPTRGYSMGADAPGRCSPKVDERCYGGNSSTEPYIVAHNQLLAHATVVNLYRTKYRASTRTFFQRGIIGPVMITRWFLPFNETDRASIDATERMKEFFFGWYMEPLTRGRYPDIMRRMVGSRLPNFTEAEARLVAGSYDFLGLNYYASQYVQPTPNPLPVTSERHTAMMDPGTRLTCTTLFSLRYNLYTHTYFMTIKYFMLVFAVVNARGERPGPLNFKAVESITTQKAFITLWTILEPDTGTL</sequence>
<dbReference type="PANTHER" id="PTHR10353:SF245">
    <property type="entry name" value="THIOGLUCOSIDASE"/>
    <property type="match status" value="1"/>
</dbReference>
<evidence type="ECO:0000256" key="8">
    <source>
        <dbReference type="ARBA" id="ARBA00034026"/>
    </source>
</evidence>
<dbReference type="GO" id="GO:0008422">
    <property type="term" value="F:beta-glucosidase activity"/>
    <property type="evidence" value="ECO:0007669"/>
    <property type="project" value="TreeGrafter"/>
</dbReference>
<keyword evidence="11" id="KW-1185">Reference proteome</keyword>
<dbReference type="AlphaFoldDB" id="A0A8X8B5I1"/>
<comment type="similarity">
    <text evidence="3 9">Belongs to the glycosyl hydrolase 1 family.</text>
</comment>
<comment type="catalytic activity">
    <reaction evidence="8">
        <text>a thioglucoside + H2O = a sugar + a thiol.</text>
        <dbReference type="EC" id="3.2.1.147"/>
    </reaction>
</comment>
<dbReference type="OrthoDB" id="65569at2759"/>
<comment type="caution">
    <text evidence="10">The sequence shown here is derived from an EMBL/GenBank/DDBJ whole genome shotgun (WGS) entry which is preliminary data.</text>
</comment>